<dbReference type="GO" id="GO:0006508">
    <property type="term" value="P:proteolysis"/>
    <property type="evidence" value="ECO:0007669"/>
    <property type="project" value="UniProtKB-KW"/>
</dbReference>
<dbReference type="Pfam" id="PF00326">
    <property type="entry name" value="Peptidase_S9"/>
    <property type="match status" value="1"/>
</dbReference>
<reference evidence="7 8" key="2">
    <citation type="journal article" date="2006" name="Environ. Microbiol.">
        <title>Sequence analysis of three plasmids harboured in Rhodococcus erythropolis strain PR4.</title>
        <authorList>
            <person name="Sekine M."/>
            <person name="Tanikawa S."/>
            <person name="Omata S."/>
            <person name="Saito M."/>
            <person name="Fujisawa T."/>
            <person name="Tsukatani N."/>
            <person name="Tajima T."/>
            <person name="Sekigawa T."/>
            <person name="Kosugi H."/>
            <person name="Matsuo Y."/>
            <person name="Nishiko R."/>
            <person name="Imamura K."/>
            <person name="Ito M."/>
            <person name="Narita H."/>
            <person name="Tago S."/>
            <person name="Fujita N."/>
            <person name="Harayama S."/>
        </authorList>
    </citation>
    <scope>NUCLEOTIDE SEQUENCE [LARGE SCALE GENOMIC DNA]</scope>
    <source>
        <strain evidence="8">PR4 / NBRC 100887</strain>
    </source>
</reference>
<dbReference type="EMBL" id="AP008957">
    <property type="protein sequence ID" value="BAH32243.1"/>
    <property type="molecule type" value="Genomic_DNA"/>
</dbReference>
<proteinExistence type="predicted"/>
<dbReference type="Proteomes" id="UP000002204">
    <property type="component" value="Chromosome"/>
</dbReference>
<feature type="domain" description="Peptidase S9 prolyl oligopeptidase catalytic" evidence="5">
    <location>
        <begin position="498"/>
        <end position="700"/>
    </location>
</feature>
<dbReference type="eggNOG" id="COG1505">
    <property type="taxonomic scope" value="Bacteria"/>
</dbReference>
<keyword evidence="2 7" id="KW-0378">Hydrolase</keyword>
<evidence type="ECO:0000256" key="1">
    <source>
        <dbReference type="ARBA" id="ARBA00022670"/>
    </source>
</evidence>
<sequence length="701" mass="78164">MFRERGRVLSGASSKNGRMTSDQQPTTGHDPYLWLEDVTGESALDWVRQHNAVTEGQLTDNERFDRLQSDVREILDTDARIPYVRRRGEFLYNFWRDSTHVRGLWRRTTFDQYVTDDPEWDVLVDLDALAEAEGENWVWKGTQLLRPHRNRALISLSRGGADAAVVREFDIDKREFLAPEGENPGFYLPEAKTDIDWIDIDTVYVGTDIGPGSLTDSGYPRLAQRWKRGTPLSSAETVYEGQATDVAISASHDPTPGFERDFVTRSVDFYNSQHFEVRPDGELVLVDVPEDAGISIHHEWLLIRTKSVWAVEDTEYPTGALLAIRYDDFLAGSRALTSIFEPDAHSSLEHYTWTRDHLILVVLTDVRTTLRILTPGENGWEDRPFEGLPELTSIEILDTDPDVSNEYFVNSSGYTSPATLLHGVIGETEPTALKQAPSFFDAEGITTEQFFATSADGTQVPYFVVRSPRSEPGPTLLYGYGGFEISLTPSYSGSLGRAWLTQGGTYVVANIRGGGEYGPGWHTQVLKAGRHKVHEDFAAVARDLVDRGITTPDLLAAQGGSNGGLLMGIMLTKYPELFGAIVCQVPLLDMRRFHLLLAGASWMAEYGDPDVPEEWAFISEYSPYQNIDAAASYPPILIATSTRDDRVHPAHARKMAAKLEEVGKPVLYFENIEGGHGGAADNAQLAFKTALTYEFLWQKLA</sequence>
<dbReference type="InterPro" id="IPR002470">
    <property type="entry name" value="Peptidase_S9A"/>
</dbReference>
<evidence type="ECO:0000313" key="7">
    <source>
        <dbReference type="EMBL" id="BAH32243.1"/>
    </source>
</evidence>
<keyword evidence="1" id="KW-0645">Protease</keyword>
<dbReference type="HOGENOM" id="CLU_011290_4_0_11"/>
<dbReference type="InterPro" id="IPR001375">
    <property type="entry name" value="Peptidase_S9_cat"/>
</dbReference>
<evidence type="ECO:0000259" key="5">
    <source>
        <dbReference type="Pfam" id="PF00326"/>
    </source>
</evidence>
<dbReference type="InterPro" id="IPR029058">
    <property type="entry name" value="AB_hydrolase_fold"/>
</dbReference>
<dbReference type="GO" id="GO:0070012">
    <property type="term" value="F:oligopeptidase activity"/>
    <property type="evidence" value="ECO:0007669"/>
    <property type="project" value="TreeGrafter"/>
</dbReference>
<accession>C0ZUJ8</accession>
<dbReference type="InterPro" id="IPR023302">
    <property type="entry name" value="Pept_S9A_N"/>
</dbReference>
<dbReference type="PANTHER" id="PTHR42881">
    <property type="entry name" value="PROLYL ENDOPEPTIDASE"/>
    <property type="match status" value="1"/>
</dbReference>
<evidence type="ECO:0000259" key="6">
    <source>
        <dbReference type="Pfam" id="PF02897"/>
    </source>
</evidence>
<dbReference type="SUPFAM" id="SSF50993">
    <property type="entry name" value="Peptidase/esterase 'gauge' domain"/>
    <property type="match status" value="1"/>
</dbReference>
<gene>
    <name evidence="7" type="ordered locus">RER_15350</name>
</gene>
<keyword evidence="3" id="KW-0720">Serine protease</keyword>
<dbReference type="KEGG" id="rer:RER_15350"/>
<evidence type="ECO:0000256" key="2">
    <source>
        <dbReference type="ARBA" id="ARBA00022801"/>
    </source>
</evidence>
<dbReference type="AlphaFoldDB" id="C0ZUJ8"/>
<dbReference type="EC" id="3.4.21.-" evidence="7"/>
<dbReference type="Pfam" id="PF02897">
    <property type="entry name" value="Peptidase_S9_N"/>
    <property type="match status" value="1"/>
</dbReference>
<name>C0ZUJ8_RHOE4</name>
<dbReference type="Gene3D" id="3.40.50.1820">
    <property type="entry name" value="alpha/beta hydrolase"/>
    <property type="match status" value="1"/>
</dbReference>
<dbReference type="PANTHER" id="PTHR42881:SF13">
    <property type="entry name" value="PROLYL ENDOPEPTIDASE"/>
    <property type="match status" value="1"/>
</dbReference>
<dbReference type="GO" id="GO:0005829">
    <property type="term" value="C:cytosol"/>
    <property type="evidence" value="ECO:0007669"/>
    <property type="project" value="TreeGrafter"/>
</dbReference>
<dbReference type="SUPFAM" id="SSF53474">
    <property type="entry name" value="alpha/beta-Hydrolases"/>
    <property type="match status" value="1"/>
</dbReference>
<feature type="compositionally biased region" description="Polar residues" evidence="4">
    <location>
        <begin position="11"/>
        <end position="27"/>
    </location>
</feature>
<dbReference type="InterPro" id="IPR051167">
    <property type="entry name" value="Prolyl_oligopep/macrocyclase"/>
</dbReference>
<dbReference type="Gene3D" id="2.130.10.120">
    <property type="entry name" value="Prolyl oligopeptidase, N-terminal domain"/>
    <property type="match status" value="1"/>
</dbReference>
<feature type="region of interest" description="Disordered" evidence="4">
    <location>
        <begin position="1"/>
        <end position="32"/>
    </location>
</feature>
<dbReference type="GO" id="GO:0004252">
    <property type="term" value="F:serine-type endopeptidase activity"/>
    <property type="evidence" value="ECO:0007669"/>
    <property type="project" value="InterPro"/>
</dbReference>
<evidence type="ECO:0000256" key="4">
    <source>
        <dbReference type="SAM" id="MobiDB-lite"/>
    </source>
</evidence>
<dbReference type="PRINTS" id="PR00862">
    <property type="entry name" value="PROLIGOPTASE"/>
</dbReference>
<organism evidence="7 8">
    <name type="scientific">Rhodococcus erythropolis (strain PR4 / NBRC 100887)</name>
    <dbReference type="NCBI Taxonomy" id="234621"/>
    <lineage>
        <taxon>Bacteria</taxon>
        <taxon>Bacillati</taxon>
        <taxon>Actinomycetota</taxon>
        <taxon>Actinomycetes</taxon>
        <taxon>Mycobacteriales</taxon>
        <taxon>Nocardiaceae</taxon>
        <taxon>Rhodococcus</taxon>
        <taxon>Rhodococcus erythropolis group</taxon>
    </lineage>
</organism>
<evidence type="ECO:0000256" key="3">
    <source>
        <dbReference type="ARBA" id="ARBA00022825"/>
    </source>
</evidence>
<reference evidence="8" key="1">
    <citation type="submission" date="2005-03" db="EMBL/GenBank/DDBJ databases">
        <title>Comparison of the complete genome sequences of Rhodococcus erythropolis PR4 and Rhodococcus opacus B4.</title>
        <authorList>
            <person name="Takarada H."/>
            <person name="Sekine M."/>
            <person name="Hosoyama A."/>
            <person name="Yamada R."/>
            <person name="Fujisawa T."/>
            <person name="Omata S."/>
            <person name="Shimizu A."/>
            <person name="Tsukatani N."/>
            <person name="Tanikawa S."/>
            <person name="Fujita N."/>
            <person name="Harayama S."/>
        </authorList>
    </citation>
    <scope>NUCLEOTIDE SEQUENCE [LARGE SCALE GENOMIC DNA]</scope>
    <source>
        <strain evidence="8">PR4 / NBRC 100887</strain>
    </source>
</reference>
<feature type="domain" description="Peptidase S9A N-terminal" evidence="6">
    <location>
        <begin position="19"/>
        <end position="422"/>
    </location>
</feature>
<evidence type="ECO:0000313" key="8">
    <source>
        <dbReference type="Proteomes" id="UP000002204"/>
    </source>
</evidence>
<protein>
    <submittedName>
        <fullName evidence="7">Putative S9 family peptidase</fullName>
        <ecNumber evidence="7">3.4.21.-</ecNumber>
    </submittedName>
</protein>